<name>A0AAF0FSV5_9EURY</name>
<dbReference type="AlphaFoldDB" id="A0AAF0FSV5"/>
<keyword evidence="4" id="KW-1185">Reference proteome</keyword>
<dbReference type="PANTHER" id="PTHR22946">
    <property type="entry name" value="DIENELACTONE HYDROLASE DOMAIN-CONTAINING PROTEIN-RELATED"/>
    <property type="match status" value="1"/>
</dbReference>
<dbReference type="PROSITE" id="PS51257">
    <property type="entry name" value="PROKAR_LIPOPROTEIN"/>
    <property type="match status" value="1"/>
</dbReference>
<dbReference type="Gene3D" id="1.20.1440.110">
    <property type="entry name" value="acylaminoacyl peptidase"/>
    <property type="match status" value="1"/>
</dbReference>
<dbReference type="SUPFAM" id="SSF53474">
    <property type="entry name" value="alpha/beta-Hydrolases"/>
    <property type="match status" value="1"/>
</dbReference>
<dbReference type="EMBL" id="CP091092">
    <property type="protein sequence ID" value="WFN37904.1"/>
    <property type="molecule type" value="Genomic_DNA"/>
</dbReference>
<comment type="similarity">
    <text evidence="1">Belongs to the AB hydrolase superfamily. FUS2 hydrolase family.</text>
</comment>
<dbReference type="Gene3D" id="3.40.50.1820">
    <property type="entry name" value="alpha/beta hydrolase"/>
    <property type="match status" value="1"/>
</dbReference>
<evidence type="ECO:0000313" key="3">
    <source>
        <dbReference type="EMBL" id="WFN37904.1"/>
    </source>
</evidence>
<dbReference type="PANTHER" id="PTHR22946:SF12">
    <property type="entry name" value="CONIDIAL PIGMENT BIOSYNTHESIS PROTEIN AYG1 (AFU_ORTHOLOGUE AFUA_2G17550)"/>
    <property type="match status" value="1"/>
</dbReference>
<feature type="domain" description="AB hydrolase-1" evidence="2">
    <location>
        <begin position="232"/>
        <end position="417"/>
    </location>
</feature>
<dbReference type="Proteomes" id="UP001218895">
    <property type="component" value="Chromosome"/>
</dbReference>
<dbReference type="InterPro" id="IPR050261">
    <property type="entry name" value="FrsA_esterase"/>
</dbReference>
<dbReference type="InterPro" id="IPR000073">
    <property type="entry name" value="AB_hydrolase_1"/>
</dbReference>
<dbReference type="InterPro" id="IPR029058">
    <property type="entry name" value="AB_hydrolase_fold"/>
</dbReference>
<accession>A0AAF0FSV5</accession>
<evidence type="ECO:0000313" key="4">
    <source>
        <dbReference type="Proteomes" id="UP001218895"/>
    </source>
</evidence>
<dbReference type="Pfam" id="PF12697">
    <property type="entry name" value="Abhydrolase_6"/>
    <property type="match status" value="1"/>
</dbReference>
<protein>
    <submittedName>
        <fullName evidence="3">Alpha/beta fold hydrolase</fullName>
    </submittedName>
</protein>
<dbReference type="RefSeq" id="WP_278100743.1">
    <property type="nucleotide sequence ID" value="NZ_CP091092.1"/>
</dbReference>
<organism evidence="3 4">
    <name type="scientific">Methanomicrobium antiquum</name>
    <dbReference type="NCBI Taxonomy" id="487686"/>
    <lineage>
        <taxon>Archaea</taxon>
        <taxon>Methanobacteriati</taxon>
        <taxon>Methanobacteriota</taxon>
        <taxon>Stenosarchaea group</taxon>
        <taxon>Methanomicrobia</taxon>
        <taxon>Methanomicrobiales</taxon>
        <taxon>Methanomicrobiaceae</taxon>
        <taxon>Methanomicrobium</taxon>
    </lineage>
</organism>
<evidence type="ECO:0000256" key="1">
    <source>
        <dbReference type="ARBA" id="ARBA00038115"/>
    </source>
</evidence>
<dbReference type="KEGG" id="manq:L1994_05845"/>
<evidence type="ECO:0000259" key="2">
    <source>
        <dbReference type="Pfam" id="PF12697"/>
    </source>
</evidence>
<dbReference type="GO" id="GO:0016787">
    <property type="term" value="F:hydrolase activity"/>
    <property type="evidence" value="ECO:0007669"/>
    <property type="project" value="UniProtKB-KW"/>
</dbReference>
<keyword evidence="3" id="KW-0378">Hydrolase</keyword>
<gene>
    <name evidence="3" type="ORF">L1994_05845</name>
</gene>
<sequence length="469" mass="52025">MKPSKSCIKYAITFTLLVTATLAFTISAGCTETELQSVAVSAATETKTPQSASTCSSGSAAQIFSDQEFAFQFLRTIGASYSGEADIGECLKTASRIDEGDFESWYSEWKKTADAIRNIGDESLREGHNRTAMNAYYRAATYYRTAEFFLHGNSTDSRIVETWEKSRETFRDALALDDVSYEIVSIPYENTTLPGYFYKADNSGTPHPLLIVQTGFDGCQEELHTYVNEGIKRGYNVLTFEGPGQGEVIRIQHIPFRYDWENVITPVVDYAVSRPDVDENRIALWGISLGGYLAPRGAAYESRIAALIADPGTYDVGENLLRNLQEEGADANMTKEDLKEWLQTDPAEFNDAIRDAMAESTGTRWMNENGMFVFNAGSPAQFWAKWMDFSLAGIAGEIRCPTLVCAGEADSLDKDAIQAKELYDSLACEKEFILFQDEYGAGSHCQFGAFGQSFGAKFDWLDDKMGINQ</sequence>
<reference evidence="3" key="1">
    <citation type="submission" date="2022-01" db="EMBL/GenBank/DDBJ databases">
        <title>Complete genome of Methanomicrobium antiquum DSM 21220.</title>
        <authorList>
            <person name="Chen S.-C."/>
            <person name="You Y.-T."/>
            <person name="Zhou Y.-Z."/>
            <person name="Lai M.-C."/>
        </authorList>
    </citation>
    <scope>NUCLEOTIDE SEQUENCE</scope>
    <source>
        <strain evidence="3">DSM 21220</strain>
    </source>
</reference>
<proteinExistence type="inferred from homology"/>
<dbReference type="GeneID" id="79949901"/>